<protein>
    <submittedName>
        <fullName evidence="1">Uncharacterized protein</fullName>
    </submittedName>
</protein>
<name>A0ABV0TXX4_9TELE</name>
<dbReference type="Proteomes" id="UP001482620">
    <property type="component" value="Unassembled WGS sequence"/>
</dbReference>
<proteinExistence type="predicted"/>
<sequence>MYIFTDSVPHSVEPKEVLKDFLTCGALTTLKYSLHFKSLVNEFLHCHRPLLKITRVSFSGKLKDFSSNQHHVSFSHSLLPDMNERAQTKTWYFLFTTDFLYCT</sequence>
<evidence type="ECO:0000313" key="1">
    <source>
        <dbReference type="EMBL" id="MEQ2237579.1"/>
    </source>
</evidence>
<keyword evidence="2" id="KW-1185">Reference proteome</keyword>
<organism evidence="1 2">
    <name type="scientific">Ilyodon furcidens</name>
    <name type="common">goldbreast splitfin</name>
    <dbReference type="NCBI Taxonomy" id="33524"/>
    <lineage>
        <taxon>Eukaryota</taxon>
        <taxon>Metazoa</taxon>
        <taxon>Chordata</taxon>
        <taxon>Craniata</taxon>
        <taxon>Vertebrata</taxon>
        <taxon>Euteleostomi</taxon>
        <taxon>Actinopterygii</taxon>
        <taxon>Neopterygii</taxon>
        <taxon>Teleostei</taxon>
        <taxon>Neoteleostei</taxon>
        <taxon>Acanthomorphata</taxon>
        <taxon>Ovalentaria</taxon>
        <taxon>Atherinomorphae</taxon>
        <taxon>Cyprinodontiformes</taxon>
        <taxon>Goodeidae</taxon>
        <taxon>Ilyodon</taxon>
    </lineage>
</organism>
<evidence type="ECO:0000313" key="2">
    <source>
        <dbReference type="Proteomes" id="UP001482620"/>
    </source>
</evidence>
<reference evidence="1 2" key="1">
    <citation type="submission" date="2021-06" db="EMBL/GenBank/DDBJ databases">
        <authorList>
            <person name="Palmer J.M."/>
        </authorList>
    </citation>
    <scope>NUCLEOTIDE SEQUENCE [LARGE SCALE GENOMIC DNA]</scope>
    <source>
        <strain evidence="2">if_2019</strain>
        <tissue evidence="1">Muscle</tissue>
    </source>
</reference>
<comment type="caution">
    <text evidence="1">The sequence shown here is derived from an EMBL/GenBank/DDBJ whole genome shotgun (WGS) entry which is preliminary data.</text>
</comment>
<accession>A0ABV0TXX4</accession>
<gene>
    <name evidence="1" type="ORF">ILYODFUR_024495</name>
</gene>
<dbReference type="EMBL" id="JAHRIQ010049248">
    <property type="protein sequence ID" value="MEQ2237579.1"/>
    <property type="molecule type" value="Genomic_DNA"/>
</dbReference>